<protein>
    <submittedName>
        <fullName evidence="3">Uncharacterized protein</fullName>
    </submittedName>
</protein>
<feature type="transmembrane region" description="Helical" evidence="2">
    <location>
        <begin position="58"/>
        <end position="79"/>
    </location>
</feature>
<keyword evidence="2" id="KW-0472">Membrane</keyword>
<organism evidence="3 4">
    <name type="scientific">Boletus reticuloceps</name>
    <dbReference type="NCBI Taxonomy" id="495285"/>
    <lineage>
        <taxon>Eukaryota</taxon>
        <taxon>Fungi</taxon>
        <taxon>Dikarya</taxon>
        <taxon>Basidiomycota</taxon>
        <taxon>Agaricomycotina</taxon>
        <taxon>Agaricomycetes</taxon>
        <taxon>Agaricomycetidae</taxon>
        <taxon>Boletales</taxon>
        <taxon>Boletineae</taxon>
        <taxon>Boletaceae</taxon>
        <taxon>Boletoideae</taxon>
        <taxon>Boletus</taxon>
    </lineage>
</organism>
<reference evidence="3" key="1">
    <citation type="submission" date="2021-03" db="EMBL/GenBank/DDBJ databases">
        <title>Evolutionary innovations through gain and loss of genes in the ectomycorrhizal Boletales.</title>
        <authorList>
            <person name="Wu G."/>
            <person name="Miyauchi S."/>
            <person name="Morin E."/>
            <person name="Yang Z.-L."/>
            <person name="Xu J."/>
            <person name="Martin F.M."/>
        </authorList>
    </citation>
    <scope>NUCLEOTIDE SEQUENCE</scope>
    <source>
        <strain evidence="3">BR01</strain>
    </source>
</reference>
<gene>
    <name evidence="3" type="ORF">JVT61DRAFT_10974</name>
</gene>
<evidence type="ECO:0000256" key="1">
    <source>
        <dbReference type="SAM" id="MobiDB-lite"/>
    </source>
</evidence>
<dbReference type="OrthoDB" id="2020419at2759"/>
<dbReference type="Proteomes" id="UP000683000">
    <property type="component" value="Unassembled WGS sequence"/>
</dbReference>
<dbReference type="Gene3D" id="3.40.50.11350">
    <property type="match status" value="1"/>
</dbReference>
<sequence>MHNPTRRVKRFKPSLSSTRPLNQLPHTSDTRFHLVPGEDDPVSGSIHVRQRHAAQPDALRSAILVALIVVTIVLYFVLWELERSSFAPVPKANLTQGKTVASQPSGNSEPASTRYPPAVVHWRAGDGQGGVPGEEANLSQDHVVASSLGPGRTTPHLNAWPPPVTRVPEDHATEDLAGKVDDRTRACEDDITKLSSFDAGHCHGTCRFLLPVRIGEQESKARVHLMQVLMLAKRLGRTVVLPNVGKSRMSACSEWPFDAYYDTNGFVRNDDASDSWLAIDLRGFAKWVDERPVPPSSFVVAMESLRRDRRDSPASRQDSENVPFIVEKTEVHPKMLSCLGSRLARLRSSLPETVLSISVDSRSLKTESDGSDRLVQLLSDSLDLDTNSDFGPELMMEPGYGYTPQYTNASYLSLADIDVLVLDYDLRHPLFAASARATFNLHYAPPLYDLADRLSDHLGPFLGVHWRMENVPVQNLAWCAASLVSTLHALLHDDVMGKDVRHVWLATDHPRPLSARFPVDDHDAGMAKDVRNDGPMRKSSTFKTVSLEHDDAIGILIEAFQFGGELEAWKLTDLAGQLRRYPYVEGRFDVNETLLGDSGVFGILDKLVVVQARVFVSGSTDCSKTSSFSKQVVETRQESFEAERGGGAIRNVVEYFGKW</sequence>
<feature type="compositionally biased region" description="Basic residues" evidence="1">
    <location>
        <begin position="1"/>
        <end position="12"/>
    </location>
</feature>
<evidence type="ECO:0000313" key="4">
    <source>
        <dbReference type="Proteomes" id="UP000683000"/>
    </source>
</evidence>
<proteinExistence type="predicted"/>
<keyword evidence="2" id="KW-0812">Transmembrane</keyword>
<accession>A0A8I2YF74</accession>
<dbReference type="AlphaFoldDB" id="A0A8I2YF74"/>
<feature type="compositionally biased region" description="Polar residues" evidence="1">
    <location>
        <begin position="14"/>
        <end position="27"/>
    </location>
</feature>
<keyword evidence="2" id="KW-1133">Transmembrane helix</keyword>
<comment type="caution">
    <text evidence="3">The sequence shown here is derived from an EMBL/GenBank/DDBJ whole genome shotgun (WGS) entry which is preliminary data.</text>
</comment>
<evidence type="ECO:0000256" key="2">
    <source>
        <dbReference type="SAM" id="Phobius"/>
    </source>
</evidence>
<feature type="region of interest" description="Disordered" evidence="1">
    <location>
        <begin position="150"/>
        <end position="170"/>
    </location>
</feature>
<feature type="region of interest" description="Disordered" evidence="1">
    <location>
        <begin position="1"/>
        <end position="29"/>
    </location>
</feature>
<evidence type="ECO:0000313" key="3">
    <source>
        <dbReference type="EMBL" id="KAG6370772.1"/>
    </source>
</evidence>
<keyword evidence="4" id="KW-1185">Reference proteome</keyword>
<name>A0A8I2YF74_9AGAM</name>
<dbReference type="EMBL" id="JAGFBS010000044">
    <property type="protein sequence ID" value="KAG6370772.1"/>
    <property type="molecule type" value="Genomic_DNA"/>
</dbReference>